<comment type="caution">
    <text evidence="1">The sequence shown here is derived from an EMBL/GenBank/DDBJ whole genome shotgun (WGS) entry which is preliminary data.</text>
</comment>
<dbReference type="OrthoDB" id="2235387at2759"/>
<dbReference type="EMBL" id="LUGH01000114">
    <property type="protein sequence ID" value="OBZ89094.1"/>
    <property type="molecule type" value="Genomic_DNA"/>
</dbReference>
<reference evidence="1 2" key="1">
    <citation type="submission" date="2016-03" db="EMBL/GenBank/DDBJ databases">
        <title>Choanephora cucurbitarum.</title>
        <authorList>
            <person name="Min B."/>
            <person name="Park H."/>
            <person name="Park J.-H."/>
            <person name="Shin H.-D."/>
            <person name="Choi I.-G."/>
        </authorList>
    </citation>
    <scope>NUCLEOTIDE SEQUENCE [LARGE SCALE GENOMIC DNA]</scope>
    <source>
        <strain evidence="1 2">KUS-F28377</strain>
    </source>
</reference>
<keyword evidence="2" id="KW-1185">Reference proteome</keyword>
<dbReference type="InParanoid" id="A0A1C7NPB3"/>
<evidence type="ECO:0000313" key="2">
    <source>
        <dbReference type="Proteomes" id="UP000093000"/>
    </source>
</evidence>
<proteinExistence type="predicted"/>
<name>A0A1C7NPB3_9FUNG</name>
<dbReference type="AlphaFoldDB" id="A0A1C7NPB3"/>
<sequence length="109" mass="12771">MTTQMNFNESSREELPQFTSQEYASEQSYFNDYDQEMINAVNEADCYDYPKEEEDVYIIDEGLLKLILDVQSYLAEAPQDSPLFALQYKMYTYLRQRASELGMDVSSLL</sequence>
<gene>
    <name evidence="1" type="ORF">A0J61_02852</name>
</gene>
<dbReference type="Proteomes" id="UP000093000">
    <property type="component" value="Unassembled WGS sequence"/>
</dbReference>
<protein>
    <submittedName>
        <fullName evidence="1">Uncharacterized protein</fullName>
    </submittedName>
</protein>
<organism evidence="1 2">
    <name type="scientific">Choanephora cucurbitarum</name>
    <dbReference type="NCBI Taxonomy" id="101091"/>
    <lineage>
        <taxon>Eukaryota</taxon>
        <taxon>Fungi</taxon>
        <taxon>Fungi incertae sedis</taxon>
        <taxon>Mucoromycota</taxon>
        <taxon>Mucoromycotina</taxon>
        <taxon>Mucoromycetes</taxon>
        <taxon>Mucorales</taxon>
        <taxon>Mucorineae</taxon>
        <taxon>Choanephoraceae</taxon>
        <taxon>Choanephoroideae</taxon>
        <taxon>Choanephora</taxon>
    </lineage>
</organism>
<evidence type="ECO:0000313" key="1">
    <source>
        <dbReference type="EMBL" id="OBZ89094.1"/>
    </source>
</evidence>
<accession>A0A1C7NPB3</accession>